<evidence type="ECO:0000313" key="1">
    <source>
        <dbReference type="EMBL" id="KAK0629265.1"/>
    </source>
</evidence>
<dbReference type="EMBL" id="JAULSR010000002">
    <property type="protein sequence ID" value="KAK0629265.1"/>
    <property type="molecule type" value="Genomic_DNA"/>
</dbReference>
<accession>A0AA39X9K9</accession>
<name>A0AA39X9K9_9PEZI</name>
<dbReference type="Proteomes" id="UP001174934">
    <property type="component" value="Unassembled WGS sequence"/>
</dbReference>
<sequence>MTVPWLQPLFIRCLPRVSANDVVARIPGKGLSWHVWLSIHTGNNLTHPTDVDTVRKNCLRPSPLRCTISTPISQDDKPIVGRRLEFQTERSIWTQAATGGPILEIGGRHFQLFTAWNDVLLIRWPSCEPSLNRAELHTSSYSADRMHSQYLDYGLLPLGQNAAYLSRPYWLRANEYDKDLALGRTRAYPNMPTAVIVLSSEGHKIAVLDPVKQEQEAGDSSDALVSKLLYCHSLRMEPQYVVGLADRGAAVVDLKEPDVLYGHVISSSDVGTRNAHMTAITGVIQHIAWRTGLQAKLVVE</sequence>
<organism evidence="1 2">
    <name type="scientific">Bombardia bombarda</name>
    <dbReference type="NCBI Taxonomy" id="252184"/>
    <lineage>
        <taxon>Eukaryota</taxon>
        <taxon>Fungi</taxon>
        <taxon>Dikarya</taxon>
        <taxon>Ascomycota</taxon>
        <taxon>Pezizomycotina</taxon>
        <taxon>Sordariomycetes</taxon>
        <taxon>Sordariomycetidae</taxon>
        <taxon>Sordariales</taxon>
        <taxon>Lasiosphaeriaceae</taxon>
        <taxon>Bombardia</taxon>
    </lineage>
</organism>
<comment type="caution">
    <text evidence="1">The sequence shown here is derived from an EMBL/GenBank/DDBJ whole genome shotgun (WGS) entry which is preliminary data.</text>
</comment>
<evidence type="ECO:0000313" key="2">
    <source>
        <dbReference type="Proteomes" id="UP001174934"/>
    </source>
</evidence>
<dbReference type="AlphaFoldDB" id="A0AA39X9K9"/>
<keyword evidence="2" id="KW-1185">Reference proteome</keyword>
<protein>
    <submittedName>
        <fullName evidence="1">Uncharacterized protein</fullName>
    </submittedName>
</protein>
<proteinExistence type="predicted"/>
<reference evidence="1" key="1">
    <citation type="submission" date="2023-06" db="EMBL/GenBank/DDBJ databases">
        <title>Genome-scale phylogeny and comparative genomics of the fungal order Sordariales.</title>
        <authorList>
            <consortium name="Lawrence Berkeley National Laboratory"/>
            <person name="Hensen N."/>
            <person name="Bonometti L."/>
            <person name="Westerberg I."/>
            <person name="Brannstrom I.O."/>
            <person name="Guillou S."/>
            <person name="Cros-Aarteil S."/>
            <person name="Calhoun S."/>
            <person name="Haridas S."/>
            <person name="Kuo A."/>
            <person name="Mondo S."/>
            <person name="Pangilinan J."/>
            <person name="Riley R."/>
            <person name="LaButti K."/>
            <person name="Andreopoulos B."/>
            <person name="Lipzen A."/>
            <person name="Chen C."/>
            <person name="Yanf M."/>
            <person name="Daum C."/>
            <person name="Ng V."/>
            <person name="Clum A."/>
            <person name="Steindorff A."/>
            <person name="Ohm R."/>
            <person name="Martin F."/>
            <person name="Silar P."/>
            <person name="Natvig D."/>
            <person name="Lalanne C."/>
            <person name="Gautier V."/>
            <person name="Ament-velasquez S.L."/>
            <person name="Kruys A."/>
            <person name="Hutchinson M.I."/>
            <person name="Powell A.J."/>
            <person name="Barry K."/>
            <person name="Miller A.N."/>
            <person name="Grigoriev I.V."/>
            <person name="Debuchy R."/>
            <person name="Gladieux P."/>
            <person name="Thoren M.H."/>
            <person name="Johannesson H."/>
        </authorList>
    </citation>
    <scope>NUCLEOTIDE SEQUENCE</scope>
    <source>
        <strain evidence="1">SMH3391-2</strain>
    </source>
</reference>
<gene>
    <name evidence="1" type="ORF">B0T17DRAFT_505848</name>
</gene>